<evidence type="ECO:0000256" key="1">
    <source>
        <dbReference type="SAM" id="Phobius"/>
    </source>
</evidence>
<name>A0AA39YCS9_9PEZI</name>
<keyword evidence="1" id="KW-1133">Transmembrane helix</keyword>
<keyword evidence="1" id="KW-0812">Transmembrane</keyword>
<dbReference type="Proteomes" id="UP001174936">
    <property type="component" value="Unassembled WGS sequence"/>
</dbReference>
<reference evidence="2" key="1">
    <citation type="submission" date="2023-06" db="EMBL/GenBank/DDBJ databases">
        <title>Genome-scale phylogeny and comparative genomics of the fungal order Sordariales.</title>
        <authorList>
            <consortium name="Lawrence Berkeley National Laboratory"/>
            <person name="Hensen N."/>
            <person name="Bonometti L."/>
            <person name="Westerberg I."/>
            <person name="Brannstrom I.O."/>
            <person name="Guillou S."/>
            <person name="Cros-Aarteil S."/>
            <person name="Calhoun S."/>
            <person name="Haridas S."/>
            <person name="Kuo A."/>
            <person name="Mondo S."/>
            <person name="Pangilinan J."/>
            <person name="Riley R."/>
            <person name="Labutti K."/>
            <person name="Andreopoulos B."/>
            <person name="Lipzen A."/>
            <person name="Chen C."/>
            <person name="Yanf M."/>
            <person name="Daum C."/>
            <person name="Ng V."/>
            <person name="Clum A."/>
            <person name="Steindorff A."/>
            <person name="Ohm R."/>
            <person name="Martin F."/>
            <person name="Silar P."/>
            <person name="Natvig D."/>
            <person name="Lalanne C."/>
            <person name="Gautier V."/>
            <person name="Ament-Velasquez S.L."/>
            <person name="Kruys A."/>
            <person name="Hutchinson M.I."/>
            <person name="Powell A.J."/>
            <person name="Barry K."/>
            <person name="Miller A.N."/>
            <person name="Grigoriev I.V."/>
            <person name="Debuchy R."/>
            <person name="Gladieux P."/>
            <person name="Thoren M.H."/>
            <person name="Johannesson H."/>
        </authorList>
    </citation>
    <scope>NUCLEOTIDE SEQUENCE</scope>
    <source>
        <strain evidence="2">SMH2532-1</strain>
    </source>
</reference>
<gene>
    <name evidence="2" type="ORF">B0T16DRAFT_287356</name>
</gene>
<keyword evidence="3" id="KW-1185">Reference proteome</keyword>
<feature type="transmembrane region" description="Helical" evidence="1">
    <location>
        <begin position="189"/>
        <end position="212"/>
    </location>
</feature>
<evidence type="ECO:0000313" key="2">
    <source>
        <dbReference type="EMBL" id="KAK0648660.1"/>
    </source>
</evidence>
<keyword evidence="1" id="KW-0472">Membrane</keyword>
<dbReference type="EMBL" id="JAULSV010000003">
    <property type="protein sequence ID" value="KAK0648660.1"/>
    <property type="molecule type" value="Genomic_DNA"/>
</dbReference>
<proteinExistence type="predicted"/>
<evidence type="ECO:0000313" key="3">
    <source>
        <dbReference type="Proteomes" id="UP001174936"/>
    </source>
</evidence>
<feature type="non-terminal residue" evidence="2">
    <location>
        <position position="617"/>
    </location>
</feature>
<organism evidence="2 3">
    <name type="scientific">Cercophora newfieldiana</name>
    <dbReference type="NCBI Taxonomy" id="92897"/>
    <lineage>
        <taxon>Eukaryota</taxon>
        <taxon>Fungi</taxon>
        <taxon>Dikarya</taxon>
        <taxon>Ascomycota</taxon>
        <taxon>Pezizomycotina</taxon>
        <taxon>Sordariomycetes</taxon>
        <taxon>Sordariomycetidae</taxon>
        <taxon>Sordariales</taxon>
        <taxon>Lasiosphaeriaceae</taxon>
        <taxon>Cercophora</taxon>
    </lineage>
</organism>
<feature type="transmembrane region" description="Helical" evidence="1">
    <location>
        <begin position="536"/>
        <end position="560"/>
    </location>
</feature>
<feature type="transmembrane region" description="Helical" evidence="1">
    <location>
        <begin position="61"/>
        <end position="88"/>
    </location>
</feature>
<comment type="caution">
    <text evidence="2">The sequence shown here is derived from an EMBL/GenBank/DDBJ whole genome shotgun (WGS) entry which is preliminary data.</text>
</comment>
<protein>
    <submittedName>
        <fullName evidence="2">Uncharacterized protein</fullName>
    </submittedName>
</protein>
<feature type="non-terminal residue" evidence="2">
    <location>
        <position position="1"/>
    </location>
</feature>
<accession>A0AA39YCS9</accession>
<dbReference type="AlphaFoldDB" id="A0AA39YCS9"/>
<sequence>LNRSRSHKSIFKEEFDPGRSTPYEEAIGLGVMASPTPREVRRLASDHDFVLGAQSPRRLGWWAFLATHLSLLAAFGAGAIFVIVAIVYTSTLGRKVLECPAWAPSCDKADSWTVENLGTVQGIITLIYFVGVASLAFVALAFCEGAIWPLLTQQSFSIGQLEAFLSTTRGSVISLPVAAMSVRRLATGLVLLAALAATLIPLASAPLVGFAYTPTWQPVQLESNYTAAGGISELYAQTDPPTSVIAGVLAEYHAWSADPASEPLSEYREWYIDRETLAQRGDFSANALKLDTTINCNPHKIQQLQKDGMWWNAFVTNMTRTNSNSSLPGDKNSTAEVWIRGFPQLTLWADEFVFPSPGRTRTTLIFAALNGSIDNGIWTSLIHPTIAGASAIACDVEITALSSVLTVGSTPVTDPLPTLSSLSDLTFSSAPGNTALNELLLWFTIAPLLAAPSVDGAQPMFSNSTTSGRAIPFTGTALLPGTTNVWTTEGITDFIRVAIGALAQTTSSVPPSTGTTLAPVAITTTATLKKLSPSRALLLIILPLIVLAIASAVATWSSVVHKREGIPVMRLMGLGEVLKSAQTRYLRDQASTDAAKTYLPSELANVRVRFGVDKEGM</sequence>
<feature type="transmembrane region" description="Helical" evidence="1">
    <location>
        <begin position="126"/>
        <end position="151"/>
    </location>
</feature>